<protein>
    <submittedName>
        <fullName evidence="1">Uncharacterized protein</fullName>
    </submittedName>
</protein>
<organism evidence="1 2">
    <name type="scientific">Daphnia magna</name>
    <dbReference type="NCBI Taxonomy" id="35525"/>
    <lineage>
        <taxon>Eukaryota</taxon>
        <taxon>Metazoa</taxon>
        <taxon>Ecdysozoa</taxon>
        <taxon>Arthropoda</taxon>
        <taxon>Crustacea</taxon>
        <taxon>Branchiopoda</taxon>
        <taxon>Diplostraca</taxon>
        <taxon>Cladocera</taxon>
        <taxon>Anomopoda</taxon>
        <taxon>Daphniidae</taxon>
        <taxon>Daphnia</taxon>
    </lineage>
</organism>
<name>A0A162RE30_9CRUS</name>
<gene>
    <name evidence="1" type="ORF">APZ42_012823</name>
</gene>
<dbReference type="AlphaFoldDB" id="A0A162RE30"/>
<accession>A0A162RE30</accession>
<sequence length="39" mass="4322">MMSCDHDTKMIEENKRSASMMEVPVPLVASIVCGTLGFY</sequence>
<reference evidence="1 2" key="1">
    <citation type="submission" date="2016-03" db="EMBL/GenBank/DDBJ databases">
        <title>EvidentialGene: Evidence-directed Construction of Genes on Genomes.</title>
        <authorList>
            <person name="Gilbert D.G."/>
            <person name="Choi J.-H."/>
            <person name="Mockaitis K."/>
            <person name="Colbourne J."/>
            <person name="Pfrender M."/>
        </authorList>
    </citation>
    <scope>NUCLEOTIDE SEQUENCE [LARGE SCALE GENOMIC DNA]</scope>
    <source>
        <strain evidence="1 2">Xinb3</strain>
        <tissue evidence="1">Complete organism</tissue>
    </source>
</reference>
<evidence type="ECO:0000313" key="1">
    <source>
        <dbReference type="EMBL" id="KZS20437.1"/>
    </source>
</evidence>
<evidence type="ECO:0000313" key="2">
    <source>
        <dbReference type="Proteomes" id="UP000076858"/>
    </source>
</evidence>
<dbReference type="EMBL" id="LRGB01000190">
    <property type="protein sequence ID" value="KZS20437.1"/>
    <property type="molecule type" value="Genomic_DNA"/>
</dbReference>
<dbReference type="Proteomes" id="UP000076858">
    <property type="component" value="Unassembled WGS sequence"/>
</dbReference>
<comment type="caution">
    <text evidence="1">The sequence shown here is derived from an EMBL/GenBank/DDBJ whole genome shotgun (WGS) entry which is preliminary data.</text>
</comment>
<keyword evidence="2" id="KW-1185">Reference proteome</keyword>
<proteinExistence type="predicted"/>